<gene>
    <name evidence="1" type="ORF">B7P43_G06011</name>
</gene>
<name>A0A2J7QZD0_9NEOP</name>
<dbReference type="InParanoid" id="A0A2J7QZD0"/>
<comment type="caution">
    <text evidence="1">The sequence shown here is derived from an EMBL/GenBank/DDBJ whole genome shotgun (WGS) entry which is preliminary data.</text>
</comment>
<evidence type="ECO:0000313" key="1">
    <source>
        <dbReference type="EMBL" id="PNF33932.1"/>
    </source>
</evidence>
<accession>A0A2J7QZD0</accession>
<organism evidence="1 2">
    <name type="scientific">Cryptotermes secundus</name>
    <dbReference type="NCBI Taxonomy" id="105785"/>
    <lineage>
        <taxon>Eukaryota</taxon>
        <taxon>Metazoa</taxon>
        <taxon>Ecdysozoa</taxon>
        <taxon>Arthropoda</taxon>
        <taxon>Hexapoda</taxon>
        <taxon>Insecta</taxon>
        <taxon>Pterygota</taxon>
        <taxon>Neoptera</taxon>
        <taxon>Polyneoptera</taxon>
        <taxon>Dictyoptera</taxon>
        <taxon>Blattodea</taxon>
        <taxon>Blattoidea</taxon>
        <taxon>Termitoidae</taxon>
        <taxon>Kalotermitidae</taxon>
        <taxon>Cryptotermitinae</taxon>
        <taxon>Cryptotermes</taxon>
    </lineage>
</organism>
<reference evidence="1 2" key="1">
    <citation type="submission" date="2017-12" db="EMBL/GenBank/DDBJ databases">
        <title>Hemimetabolous genomes reveal molecular basis of termite eusociality.</title>
        <authorList>
            <person name="Harrison M.C."/>
            <person name="Jongepier E."/>
            <person name="Robertson H.M."/>
            <person name="Arning N."/>
            <person name="Bitard-Feildel T."/>
            <person name="Chao H."/>
            <person name="Childers C.P."/>
            <person name="Dinh H."/>
            <person name="Doddapaneni H."/>
            <person name="Dugan S."/>
            <person name="Gowin J."/>
            <person name="Greiner C."/>
            <person name="Han Y."/>
            <person name="Hu H."/>
            <person name="Hughes D.S.T."/>
            <person name="Huylmans A.-K."/>
            <person name="Kemena C."/>
            <person name="Kremer L.P.M."/>
            <person name="Lee S.L."/>
            <person name="Lopez-Ezquerra A."/>
            <person name="Mallet L."/>
            <person name="Monroy-Kuhn J.M."/>
            <person name="Moser A."/>
            <person name="Murali S.C."/>
            <person name="Muzny D.M."/>
            <person name="Otani S."/>
            <person name="Piulachs M.-D."/>
            <person name="Poelchau M."/>
            <person name="Qu J."/>
            <person name="Schaub F."/>
            <person name="Wada-Katsumata A."/>
            <person name="Worley K.C."/>
            <person name="Xie Q."/>
            <person name="Ylla G."/>
            <person name="Poulsen M."/>
            <person name="Gibbs R.A."/>
            <person name="Schal C."/>
            <person name="Richards S."/>
            <person name="Belles X."/>
            <person name="Korb J."/>
            <person name="Bornberg-Bauer E."/>
        </authorList>
    </citation>
    <scope>NUCLEOTIDE SEQUENCE [LARGE SCALE GENOMIC DNA]</scope>
    <source>
        <tissue evidence="1">Whole body</tissue>
    </source>
</reference>
<keyword evidence="2" id="KW-1185">Reference proteome</keyword>
<dbReference type="AlphaFoldDB" id="A0A2J7QZD0"/>
<sequence length="167" mass="19497">MRFGTWNVRSLISHNLKRWKNWKNYYSQLLNVHRVSDVRQIEIHTSEPLVPEVEVAIAMLKRHKLPGNNKIPAELIQAEGEILHSEICKLINSILNKEKLTDQWKEYIAMNYWLDGQSSTPSRDNRFFYYFTASWPALGPTEPLIQLVSRALSSDVRQPGREADHQV</sequence>
<dbReference type="EMBL" id="NEVH01009070">
    <property type="protein sequence ID" value="PNF33932.1"/>
    <property type="molecule type" value="Genomic_DNA"/>
</dbReference>
<dbReference type="Proteomes" id="UP000235965">
    <property type="component" value="Unassembled WGS sequence"/>
</dbReference>
<evidence type="ECO:0000313" key="2">
    <source>
        <dbReference type="Proteomes" id="UP000235965"/>
    </source>
</evidence>
<protein>
    <submittedName>
        <fullName evidence="1">Uncharacterized protein</fullName>
    </submittedName>
</protein>
<proteinExistence type="predicted"/>